<reference evidence="14" key="1">
    <citation type="journal article" date="2014" name="Int. J. Syst. Evol. Microbiol.">
        <title>Complete genome sequence of Corynebacterium casei LMG S-19264T (=DSM 44701T), isolated from a smear-ripened cheese.</title>
        <authorList>
            <consortium name="US DOE Joint Genome Institute (JGI-PGF)"/>
            <person name="Walter F."/>
            <person name="Albersmeier A."/>
            <person name="Kalinowski J."/>
            <person name="Ruckert C."/>
        </authorList>
    </citation>
    <scope>NUCLEOTIDE SEQUENCE</scope>
    <source>
        <strain evidence="14">CGMCC 1.15320</strain>
    </source>
</reference>
<feature type="domain" description="Tr-type G" evidence="13">
    <location>
        <begin position="420"/>
        <end position="587"/>
    </location>
</feature>
<feature type="region of interest" description="Disordered" evidence="12">
    <location>
        <begin position="1"/>
        <end position="331"/>
    </location>
</feature>
<proteinExistence type="inferred from homology"/>
<dbReference type="CDD" id="cd03692">
    <property type="entry name" value="mtIF2_IVc"/>
    <property type="match status" value="1"/>
</dbReference>
<feature type="compositionally biased region" description="Basic and acidic residues" evidence="12">
    <location>
        <begin position="203"/>
        <end position="225"/>
    </location>
</feature>
<dbReference type="EMBL" id="BMIF01000009">
    <property type="protein sequence ID" value="GGA73320.1"/>
    <property type="molecule type" value="Genomic_DNA"/>
</dbReference>
<dbReference type="InterPro" id="IPR009000">
    <property type="entry name" value="Transl_B-barrel_sf"/>
</dbReference>
<dbReference type="Gene3D" id="2.40.30.10">
    <property type="entry name" value="Translation factors"/>
    <property type="match status" value="2"/>
</dbReference>
<dbReference type="InterPro" id="IPR000795">
    <property type="entry name" value="T_Tr_GTP-bd_dom"/>
</dbReference>
<dbReference type="NCBIfam" id="TIGR00231">
    <property type="entry name" value="small_GTP"/>
    <property type="match status" value="1"/>
</dbReference>
<dbReference type="GO" id="GO:0005525">
    <property type="term" value="F:GTP binding"/>
    <property type="evidence" value="ECO:0007669"/>
    <property type="project" value="UniProtKB-KW"/>
</dbReference>
<dbReference type="PROSITE" id="PS01176">
    <property type="entry name" value="IF2"/>
    <property type="match status" value="1"/>
</dbReference>
<dbReference type="InterPro" id="IPR044145">
    <property type="entry name" value="IF2_II"/>
</dbReference>
<evidence type="ECO:0000256" key="2">
    <source>
        <dbReference type="ARBA" id="ARBA00007733"/>
    </source>
</evidence>
<dbReference type="Pfam" id="PF00009">
    <property type="entry name" value="GTP_EFTU"/>
    <property type="match status" value="1"/>
</dbReference>
<dbReference type="NCBIfam" id="TIGR00487">
    <property type="entry name" value="IF-2"/>
    <property type="match status" value="1"/>
</dbReference>
<dbReference type="InterPro" id="IPR005225">
    <property type="entry name" value="Small_GTP-bd"/>
</dbReference>
<keyword evidence="15" id="KW-1185">Reference proteome</keyword>
<dbReference type="Gene3D" id="3.40.50.300">
    <property type="entry name" value="P-loop containing nucleotide triphosphate hydrolases"/>
    <property type="match status" value="1"/>
</dbReference>
<accession>A0A916W6W2</accession>
<feature type="compositionally biased region" description="Low complexity" evidence="12">
    <location>
        <begin position="72"/>
        <end position="85"/>
    </location>
</feature>
<evidence type="ECO:0000313" key="14">
    <source>
        <dbReference type="EMBL" id="GGA73320.1"/>
    </source>
</evidence>
<dbReference type="RefSeq" id="WP_188721814.1">
    <property type="nucleotide sequence ID" value="NZ_BMIF01000009.1"/>
</dbReference>
<dbReference type="HAMAP" id="MF_00100_B">
    <property type="entry name" value="IF_2_B"/>
    <property type="match status" value="1"/>
</dbReference>
<evidence type="ECO:0000256" key="6">
    <source>
        <dbReference type="ARBA" id="ARBA00022741"/>
    </source>
</evidence>
<feature type="compositionally biased region" description="Basic and acidic residues" evidence="12">
    <location>
        <begin position="1"/>
        <end position="11"/>
    </location>
</feature>
<feature type="compositionally biased region" description="Basic and acidic residues" evidence="12">
    <location>
        <begin position="106"/>
        <end position="180"/>
    </location>
</feature>
<dbReference type="FunFam" id="3.40.50.10050:FF:000001">
    <property type="entry name" value="Translation initiation factor IF-2"/>
    <property type="match status" value="1"/>
</dbReference>
<evidence type="ECO:0000256" key="10">
    <source>
        <dbReference type="RuleBase" id="RU000644"/>
    </source>
</evidence>
<dbReference type="InterPro" id="IPR004161">
    <property type="entry name" value="EFTu-like_2"/>
</dbReference>
<keyword evidence="5 9" id="KW-0396">Initiation factor</keyword>
<evidence type="ECO:0000256" key="12">
    <source>
        <dbReference type="SAM" id="MobiDB-lite"/>
    </source>
</evidence>
<evidence type="ECO:0000256" key="11">
    <source>
        <dbReference type="RuleBase" id="RU000645"/>
    </source>
</evidence>
<sequence length="922" mass="100782">MTDSKTGEDKTLGVNPKKTLTLKRPEQGTVRQSFSHGRTKNVVVETKKRKFARPDGSPEPTVTPAPAPKPRPAAAAPQQQQSQPSPRREQPRPQGRPGGMVLNELSKSEMDARRRALQDSKVREAEEQRRRIALEAQRKAEEEERRRREAEESARRQAEEEARLKAEAEARAKAEAEAARRAAAAASAPAPQGEQSRPAAPAGERRPYRQDGGRPQRADGPRQPRSDAPQRPAPINVPGRMPPEDSTGLAKPVGHKAVVVKKPVKDDDDVGAKRGPAKVEAPARPVKKAEDDRRRGKLTLNTALSSDEEGRSRSLSAMRRRQEKFKRSQQQEQREKIVREVVLPETITVQELAQRMAERAVDVVKYFMKQGQIIKPGDVIDADTAELVAVEFGHTVKRVAESDVEEGMFNIEDSEETLVSRPPVVTIMGHVDHGKTSLLDALRHANVAAGEAGGITQHIGAYQVEQNGQLITFIDTPGHAAFTAMRARGAQATDIAILVVAADDSVMPQTIESINHAKAAGVPIIVAINKIDKPQADPQKVRTALLQHEVFVESMGGDVLDVEVSAIKKINLDKLLEAILLQSEILELKANPNRTAEGVVIEAKLDRGRGPVATVLVQKGTLHPGDIIVAGSEWGRVRALVDDRGAQIKAAGPSFPVEILGLQGTPQAGDRFAVVDTEARAREISEYRSRKAREKAVARQAGQRGSLEQMMSQLQSSGLKEFPLIIKGDVQGSIEAIVAALDKLGTDEVRARIVHVGAGAITESDVSLAETSGGVILGFNVRANKQARDFAERQGIEIRYYNIIYDLIDDIKAAMSGLLSPERRETFLGNAEILEVFNITKVGKVAGCRVTEGKVERGAGVRLIRDNVVIHEGKLKTLKRFKDEVSEVQMGQECGMAFENYEDIRAGDTIEAFRVEHITRTL</sequence>
<dbReference type="InterPro" id="IPR023115">
    <property type="entry name" value="TIF_IF2_dom3"/>
</dbReference>
<dbReference type="FunFam" id="2.40.30.10:FF:000007">
    <property type="entry name" value="Translation initiation factor IF-2"/>
    <property type="match status" value="1"/>
</dbReference>
<comment type="function">
    <text evidence="9 10">One of the essential components for the initiation of protein synthesis. Protects formylmethionyl-tRNA from spontaneous hydrolysis and promotes its binding to the 30S ribosomal subunits. Also involved in the hydrolysis of GTP during the formation of the 70S ribosomal complex.</text>
</comment>
<feature type="region of interest" description="G-domain" evidence="9">
    <location>
        <begin position="423"/>
        <end position="571"/>
    </location>
</feature>
<dbReference type="InterPro" id="IPR027417">
    <property type="entry name" value="P-loop_NTPase"/>
</dbReference>
<reference evidence="14" key="2">
    <citation type="submission" date="2020-09" db="EMBL/GenBank/DDBJ databases">
        <authorList>
            <person name="Sun Q."/>
            <person name="Zhou Y."/>
        </authorList>
    </citation>
    <scope>NUCLEOTIDE SEQUENCE</scope>
    <source>
        <strain evidence="14">CGMCC 1.15320</strain>
    </source>
</reference>
<dbReference type="InterPro" id="IPR036925">
    <property type="entry name" value="TIF_IF2_dom3_sf"/>
</dbReference>
<name>A0A916W6W2_9HYPH</name>
<dbReference type="Pfam" id="PF11987">
    <property type="entry name" value="IF-2"/>
    <property type="match status" value="1"/>
</dbReference>
<dbReference type="InterPro" id="IPR053905">
    <property type="entry name" value="EF-G-like_DII"/>
</dbReference>
<dbReference type="Gene3D" id="3.40.50.10050">
    <property type="entry name" value="Translation initiation factor IF- 2, domain 3"/>
    <property type="match status" value="1"/>
</dbReference>
<feature type="compositionally biased region" description="Pro residues" evidence="12">
    <location>
        <begin position="61"/>
        <end position="71"/>
    </location>
</feature>
<dbReference type="Pfam" id="PF22042">
    <property type="entry name" value="EF-G_D2"/>
    <property type="match status" value="1"/>
</dbReference>
<dbReference type="SUPFAM" id="SSF52540">
    <property type="entry name" value="P-loop containing nucleoside triphosphate hydrolases"/>
    <property type="match status" value="1"/>
</dbReference>
<dbReference type="GO" id="GO:0003924">
    <property type="term" value="F:GTPase activity"/>
    <property type="evidence" value="ECO:0007669"/>
    <property type="project" value="UniProtKB-UniRule"/>
</dbReference>
<dbReference type="Pfam" id="PF08364">
    <property type="entry name" value="IF2_assoc"/>
    <property type="match status" value="1"/>
</dbReference>
<protein>
    <recommendedName>
        <fullName evidence="3 9">Translation initiation factor IF-2</fullName>
    </recommendedName>
</protein>
<dbReference type="FunFam" id="3.40.50.300:FF:000019">
    <property type="entry name" value="Translation initiation factor IF-2"/>
    <property type="match status" value="1"/>
</dbReference>
<keyword evidence="8 9" id="KW-0342">GTP-binding</keyword>
<evidence type="ECO:0000256" key="1">
    <source>
        <dbReference type="ARBA" id="ARBA00004496"/>
    </source>
</evidence>
<evidence type="ECO:0000256" key="7">
    <source>
        <dbReference type="ARBA" id="ARBA00022917"/>
    </source>
</evidence>
<evidence type="ECO:0000256" key="9">
    <source>
        <dbReference type="HAMAP-Rule" id="MF_00100"/>
    </source>
</evidence>
<dbReference type="FunFam" id="2.40.30.10:FF:000008">
    <property type="entry name" value="Translation initiation factor IF-2"/>
    <property type="match status" value="1"/>
</dbReference>
<feature type="binding site" evidence="9">
    <location>
        <begin position="529"/>
        <end position="532"/>
    </location>
    <ligand>
        <name>GTP</name>
        <dbReference type="ChEBI" id="CHEBI:37565"/>
    </ligand>
</feature>
<feature type="compositionally biased region" description="Low complexity" evidence="12">
    <location>
        <begin position="251"/>
        <end position="261"/>
    </location>
</feature>
<dbReference type="InterPro" id="IPR013575">
    <property type="entry name" value="IF2_assoc_dom_bac"/>
</dbReference>
<dbReference type="InterPro" id="IPR000178">
    <property type="entry name" value="TF_IF2_bacterial-like"/>
</dbReference>
<dbReference type="GO" id="GO:0005829">
    <property type="term" value="C:cytosol"/>
    <property type="evidence" value="ECO:0007669"/>
    <property type="project" value="TreeGrafter"/>
</dbReference>
<keyword evidence="7 9" id="KW-0648">Protein biosynthesis</keyword>
<dbReference type="SUPFAM" id="SSF50447">
    <property type="entry name" value="Translation proteins"/>
    <property type="match status" value="2"/>
</dbReference>
<dbReference type="CDD" id="cd03702">
    <property type="entry name" value="IF2_mtIF2_II"/>
    <property type="match status" value="1"/>
</dbReference>
<comment type="caution">
    <text evidence="14">The sequence shown here is derived from an EMBL/GenBank/DDBJ whole genome shotgun (WGS) entry which is preliminary data.</text>
</comment>
<keyword evidence="6 9" id="KW-0547">Nucleotide-binding</keyword>
<dbReference type="PANTHER" id="PTHR43381:SF5">
    <property type="entry name" value="TR-TYPE G DOMAIN-CONTAINING PROTEIN"/>
    <property type="match status" value="1"/>
</dbReference>
<feature type="binding site" evidence="9">
    <location>
        <begin position="475"/>
        <end position="479"/>
    </location>
    <ligand>
        <name>GTP</name>
        <dbReference type="ChEBI" id="CHEBI:37565"/>
    </ligand>
</feature>
<organism evidence="14 15">
    <name type="scientific">Nitratireductor aestuarii</name>
    <dbReference type="NCBI Taxonomy" id="1735103"/>
    <lineage>
        <taxon>Bacteria</taxon>
        <taxon>Pseudomonadati</taxon>
        <taxon>Pseudomonadota</taxon>
        <taxon>Alphaproteobacteria</taxon>
        <taxon>Hyphomicrobiales</taxon>
        <taxon>Phyllobacteriaceae</taxon>
        <taxon>Nitratireductor</taxon>
    </lineage>
</organism>
<dbReference type="Pfam" id="PF04760">
    <property type="entry name" value="IF2_N"/>
    <property type="match status" value="1"/>
</dbReference>
<evidence type="ECO:0000313" key="15">
    <source>
        <dbReference type="Proteomes" id="UP000636264"/>
    </source>
</evidence>
<dbReference type="PANTHER" id="PTHR43381">
    <property type="entry name" value="TRANSLATION INITIATION FACTOR IF-2-RELATED"/>
    <property type="match status" value="1"/>
</dbReference>
<dbReference type="GO" id="GO:0003743">
    <property type="term" value="F:translation initiation factor activity"/>
    <property type="evidence" value="ECO:0007669"/>
    <property type="project" value="UniProtKB-UniRule"/>
</dbReference>
<evidence type="ECO:0000256" key="3">
    <source>
        <dbReference type="ARBA" id="ARBA00020675"/>
    </source>
</evidence>
<dbReference type="InterPro" id="IPR006847">
    <property type="entry name" value="IF2_N"/>
</dbReference>
<dbReference type="SUPFAM" id="SSF52156">
    <property type="entry name" value="Initiation factor IF2/eIF5b, domain 3"/>
    <property type="match status" value="1"/>
</dbReference>
<dbReference type="PROSITE" id="PS51722">
    <property type="entry name" value="G_TR_2"/>
    <property type="match status" value="1"/>
</dbReference>
<evidence type="ECO:0000256" key="4">
    <source>
        <dbReference type="ARBA" id="ARBA00022490"/>
    </source>
</evidence>
<dbReference type="AlphaFoldDB" id="A0A916W6W2"/>
<feature type="binding site" evidence="9">
    <location>
        <begin position="429"/>
        <end position="436"/>
    </location>
    <ligand>
        <name>GTP</name>
        <dbReference type="ChEBI" id="CHEBI:37565"/>
    </ligand>
</feature>
<dbReference type="Proteomes" id="UP000636264">
    <property type="component" value="Unassembled WGS sequence"/>
</dbReference>
<keyword evidence="4 9" id="KW-0963">Cytoplasm</keyword>
<evidence type="ECO:0000256" key="5">
    <source>
        <dbReference type="ARBA" id="ARBA00022540"/>
    </source>
</evidence>
<dbReference type="Pfam" id="PF03144">
    <property type="entry name" value="GTP_EFTU_D2"/>
    <property type="match status" value="1"/>
</dbReference>
<gene>
    <name evidence="9 14" type="primary">infB</name>
    <name evidence="14" type="ORF">GCM10011385_29040</name>
</gene>
<comment type="similarity">
    <text evidence="2 9 10">Belongs to the TRAFAC class translation factor GTPase superfamily. Classic translation factor GTPase family. IF-2 subfamily.</text>
</comment>
<evidence type="ECO:0000256" key="8">
    <source>
        <dbReference type="ARBA" id="ARBA00023134"/>
    </source>
</evidence>
<dbReference type="CDD" id="cd01887">
    <property type="entry name" value="IF2_eIF5B"/>
    <property type="match status" value="1"/>
</dbReference>
<dbReference type="InterPro" id="IPR015760">
    <property type="entry name" value="TIF_IF2"/>
</dbReference>
<comment type="subcellular location">
    <subcellularLocation>
        <location evidence="1 9 11">Cytoplasm</location>
    </subcellularLocation>
</comment>
<evidence type="ECO:0000259" key="13">
    <source>
        <dbReference type="PROSITE" id="PS51722"/>
    </source>
</evidence>